<evidence type="ECO:0000313" key="3">
    <source>
        <dbReference type="Proteomes" id="UP000824151"/>
    </source>
</evidence>
<evidence type="ECO:0000259" key="1">
    <source>
        <dbReference type="SMART" id="SM00953"/>
    </source>
</evidence>
<protein>
    <submittedName>
        <fullName evidence="2">RES family NAD+ phosphorylase</fullName>
    </submittedName>
</protein>
<accession>A0A9D2A7I6</accession>
<dbReference type="AlphaFoldDB" id="A0A9D2A7I6"/>
<comment type="caution">
    <text evidence="2">The sequence shown here is derived from an EMBL/GenBank/DDBJ whole genome shotgun (WGS) entry which is preliminary data.</text>
</comment>
<organism evidence="2 3">
    <name type="scientific">Candidatus Nesterenkonia stercoripullorum</name>
    <dbReference type="NCBI Taxonomy" id="2838701"/>
    <lineage>
        <taxon>Bacteria</taxon>
        <taxon>Bacillati</taxon>
        <taxon>Actinomycetota</taxon>
        <taxon>Actinomycetes</taxon>
        <taxon>Micrococcales</taxon>
        <taxon>Micrococcaceae</taxon>
        <taxon>Nesterenkonia</taxon>
    </lineage>
</organism>
<sequence length="214" mass="23721">MSSVHPKNPKAPRDPLTLPPDSIYEWDKPLWRIHTLDGRHPSAWNELRWNGPIRSMRWDPQRGPLSARSDAGVTYVSPDYVTCFAEVFQAKRMITLTSDRALTSWRPSRPLQLLNLLGGSGTGDWAVQQGASASLPQAPKSTCRSWAASIFEQLGDKIDGLLVPSTVVGDESLVLFNRAETAFPSAPSFSRTLEHDSVGALAVQVQARLHWPIR</sequence>
<dbReference type="InterPro" id="IPR014914">
    <property type="entry name" value="RES_dom"/>
</dbReference>
<reference evidence="2" key="2">
    <citation type="submission" date="2021-04" db="EMBL/GenBank/DDBJ databases">
        <authorList>
            <person name="Gilroy R."/>
        </authorList>
    </citation>
    <scope>NUCLEOTIDE SEQUENCE</scope>
    <source>
        <strain evidence="2">ChiHejej3B27-3195</strain>
    </source>
</reference>
<feature type="domain" description="RES" evidence="1">
    <location>
        <begin position="58"/>
        <end position="187"/>
    </location>
</feature>
<dbReference type="Pfam" id="PF08808">
    <property type="entry name" value="RES"/>
    <property type="match status" value="1"/>
</dbReference>
<name>A0A9D2A7I6_9MICC</name>
<reference evidence="2" key="1">
    <citation type="journal article" date="2021" name="PeerJ">
        <title>Extensive microbial diversity within the chicken gut microbiome revealed by metagenomics and culture.</title>
        <authorList>
            <person name="Gilroy R."/>
            <person name="Ravi A."/>
            <person name="Getino M."/>
            <person name="Pursley I."/>
            <person name="Horton D.L."/>
            <person name="Alikhan N.F."/>
            <person name="Baker D."/>
            <person name="Gharbi K."/>
            <person name="Hall N."/>
            <person name="Watson M."/>
            <person name="Adriaenssens E.M."/>
            <person name="Foster-Nyarko E."/>
            <person name="Jarju S."/>
            <person name="Secka A."/>
            <person name="Antonio M."/>
            <person name="Oren A."/>
            <person name="Chaudhuri R.R."/>
            <person name="La Ragione R."/>
            <person name="Hildebrand F."/>
            <person name="Pallen M.J."/>
        </authorList>
    </citation>
    <scope>NUCLEOTIDE SEQUENCE</scope>
    <source>
        <strain evidence="2">ChiHejej3B27-3195</strain>
    </source>
</reference>
<gene>
    <name evidence="2" type="ORF">H9871_08210</name>
</gene>
<evidence type="ECO:0000313" key="2">
    <source>
        <dbReference type="EMBL" id="HIX00114.1"/>
    </source>
</evidence>
<proteinExistence type="predicted"/>
<dbReference type="SMART" id="SM00953">
    <property type="entry name" value="RES"/>
    <property type="match status" value="1"/>
</dbReference>
<dbReference type="Proteomes" id="UP000824151">
    <property type="component" value="Unassembled WGS sequence"/>
</dbReference>
<dbReference type="EMBL" id="DXGD01000305">
    <property type="protein sequence ID" value="HIX00114.1"/>
    <property type="molecule type" value="Genomic_DNA"/>
</dbReference>